<dbReference type="AlphaFoldDB" id="A0A645HT91"/>
<evidence type="ECO:0000313" key="1">
    <source>
        <dbReference type="EMBL" id="MPN41682.1"/>
    </source>
</evidence>
<dbReference type="EMBL" id="VSSQ01098890">
    <property type="protein sequence ID" value="MPN41682.1"/>
    <property type="molecule type" value="Genomic_DNA"/>
</dbReference>
<organism evidence="1">
    <name type="scientific">bioreactor metagenome</name>
    <dbReference type="NCBI Taxonomy" id="1076179"/>
    <lineage>
        <taxon>unclassified sequences</taxon>
        <taxon>metagenomes</taxon>
        <taxon>ecological metagenomes</taxon>
    </lineage>
</organism>
<accession>A0A645HT91</accession>
<reference evidence="1" key="1">
    <citation type="submission" date="2019-08" db="EMBL/GenBank/DDBJ databases">
        <authorList>
            <person name="Kucharzyk K."/>
            <person name="Murdoch R.W."/>
            <person name="Higgins S."/>
            <person name="Loffler F."/>
        </authorList>
    </citation>
    <scope>NUCLEOTIDE SEQUENCE</scope>
</reference>
<gene>
    <name evidence="1" type="ORF">SDC9_189237</name>
</gene>
<sequence>MTTKESIAGFRELVLGAADFQKCRKCKCMGKTLETVKRELRKLPGDEPKELLTEVQRFLDLMEKSEYN</sequence>
<name>A0A645HT91_9ZZZZ</name>
<proteinExistence type="predicted"/>
<comment type="caution">
    <text evidence="1">The sequence shown here is derived from an EMBL/GenBank/DDBJ whole genome shotgun (WGS) entry which is preliminary data.</text>
</comment>
<protein>
    <submittedName>
        <fullName evidence="1">Uncharacterized protein</fullName>
    </submittedName>
</protein>